<dbReference type="InterPro" id="IPR018392">
    <property type="entry name" value="LysM"/>
</dbReference>
<dbReference type="Proteomes" id="UP000178347">
    <property type="component" value="Unassembled WGS sequence"/>
</dbReference>
<evidence type="ECO:0000256" key="1">
    <source>
        <dbReference type="SAM" id="Phobius"/>
    </source>
</evidence>
<evidence type="ECO:0000259" key="2">
    <source>
        <dbReference type="PROSITE" id="PS51782"/>
    </source>
</evidence>
<proteinExistence type="predicted"/>
<dbReference type="PANTHER" id="PTHR21666">
    <property type="entry name" value="PEPTIDASE-RELATED"/>
    <property type="match status" value="1"/>
</dbReference>
<dbReference type="Pfam" id="PF01476">
    <property type="entry name" value="LysM"/>
    <property type="match status" value="2"/>
</dbReference>
<dbReference type="PROSITE" id="PS51782">
    <property type="entry name" value="LYSM"/>
    <property type="match status" value="2"/>
</dbReference>
<dbReference type="InterPro" id="IPR050570">
    <property type="entry name" value="Cell_wall_metabolism_enzyme"/>
</dbReference>
<protein>
    <recommendedName>
        <fullName evidence="2">LysM domain-containing protein</fullName>
    </recommendedName>
</protein>
<gene>
    <name evidence="3" type="ORF">A3G00_04175</name>
</gene>
<dbReference type="EMBL" id="MFQN01000004">
    <property type="protein sequence ID" value="OGH75660.1"/>
    <property type="molecule type" value="Genomic_DNA"/>
</dbReference>
<accession>A0A1F6MVZ3</accession>
<feature type="transmembrane region" description="Helical" evidence="1">
    <location>
        <begin position="71"/>
        <end position="94"/>
    </location>
</feature>
<dbReference type="AlphaFoldDB" id="A0A1F6MVZ3"/>
<keyword evidence="1" id="KW-0472">Membrane</keyword>
<organism evidence="3 4">
    <name type="scientific">Candidatus Magasanikbacteria bacterium RIFCSPLOWO2_12_FULL_43_12</name>
    <dbReference type="NCBI Taxonomy" id="1798692"/>
    <lineage>
        <taxon>Bacteria</taxon>
        <taxon>Candidatus Magasanikiibacteriota</taxon>
    </lineage>
</organism>
<keyword evidence="1" id="KW-1133">Transmembrane helix</keyword>
<dbReference type="CDD" id="cd12797">
    <property type="entry name" value="M23_peptidase"/>
    <property type="match status" value="1"/>
</dbReference>
<dbReference type="InterPro" id="IPR036779">
    <property type="entry name" value="LysM_dom_sf"/>
</dbReference>
<dbReference type="InterPro" id="IPR011055">
    <property type="entry name" value="Dup_hybrid_motif"/>
</dbReference>
<keyword evidence="1" id="KW-0812">Transmembrane</keyword>
<dbReference type="Gene3D" id="2.70.70.10">
    <property type="entry name" value="Glucose Permease (Domain IIA)"/>
    <property type="match status" value="1"/>
</dbReference>
<feature type="domain" description="LysM" evidence="2">
    <location>
        <begin position="206"/>
        <end position="250"/>
    </location>
</feature>
<name>A0A1F6MVZ3_9BACT</name>
<dbReference type="Gene3D" id="3.10.350.10">
    <property type="entry name" value="LysM domain"/>
    <property type="match status" value="2"/>
</dbReference>
<feature type="domain" description="LysM" evidence="2">
    <location>
        <begin position="256"/>
        <end position="301"/>
    </location>
</feature>
<reference evidence="3 4" key="1">
    <citation type="journal article" date="2016" name="Nat. Commun.">
        <title>Thousands of microbial genomes shed light on interconnected biogeochemical processes in an aquifer system.</title>
        <authorList>
            <person name="Anantharaman K."/>
            <person name="Brown C.T."/>
            <person name="Hug L.A."/>
            <person name="Sharon I."/>
            <person name="Castelle C.J."/>
            <person name="Probst A.J."/>
            <person name="Thomas B.C."/>
            <person name="Singh A."/>
            <person name="Wilkins M.J."/>
            <person name="Karaoz U."/>
            <person name="Brodie E.L."/>
            <person name="Williams K.H."/>
            <person name="Hubbard S.S."/>
            <person name="Banfield J.F."/>
        </authorList>
    </citation>
    <scope>NUCLEOTIDE SEQUENCE [LARGE SCALE GENOMIC DNA]</scope>
</reference>
<dbReference type="CDD" id="cd00118">
    <property type="entry name" value="LysM"/>
    <property type="match status" value="2"/>
</dbReference>
<dbReference type="SMART" id="SM00257">
    <property type="entry name" value="LysM"/>
    <property type="match status" value="2"/>
</dbReference>
<sequence>MPINYHKILLIGLKTLVYLKRGLIWSLARFSFLFIKTGLAAKNFFGFRILKIGFRLKKLTNKLHLTQGNRAAEFFGSRGVLQVIIFLIVVFLMIPHSRLYTRDTTEITGQKTLLYKIVGPGEQDFSLEEITFETVSVSNQGTTAPNWKEGAVGAQPGVTTGAAIQPIQPQDIASISAGGTALSKPTILPGAIIPGSTSGPTRTQIVLHVVQTGDTIGSIAEKYHISVLTVLWANNLTERSYIRPGNELKILPVSGLVHTVKKGDTIAKIAKLYKSDVEKIIKFNKLKEDGSDVVVGEGLVIPDGLKPQPVYAPSRVYTQFGSISAPPSSINLPAGSGYLWPTTVRRITQYFTWRHTGIDIAGPVGIPIYASRGGTVTRSQCGWNGGYGCYVIIDHGGGIITLYGHNSRLYVKVGESVSQGQTIAAMGSTGRSTGPHVHFEVRVNGRRVNPFQYVK</sequence>
<feature type="transmembrane region" description="Helical" evidence="1">
    <location>
        <begin position="23"/>
        <end position="50"/>
    </location>
</feature>
<dbReference type="Pfam" id="PF01551">
    <property type="entry name" value="Peptidase_M23"/>
    <property type="match status" value="1"/>
</dbReference>
<evidence type="ECO:0000313" key="4">
    <source>
        <dbReference type="Proteomes" id="UP000178347"/>
    </source>
</evidence>
<dbReference type="InterPro" id="IPR016047">
    <property type="entry name" value="M23ase_b-sheet_dom"/>
</dbReference>
<dbReference type="SUPFAM" id="SSF51261">
    <property type="entry name" value="Duplicated hybrid motif"/>
    <property type="match status" value="1"/>
</dbReference>
<evidence type="ECO:0000313" key="3">
    <source>
        <dbReference type="EMBL" id="OGH75660.1"/>
    </source>
</evidence>
<comment type="caution">
    <text evidence="3">The sequence shown here is derived from an EMBL/GenBank/DDBJ whole genome shotgun (WGS) entry which is preliminary data.</text>
</comment>
<dbReference type="STRING" id="1798692.A3G00_04175"/>
<dbReference type="PANTHER" id="PTHR21666:SF270">
    <property type="entry name" value="MUREIN HYDROLASE ACTIVATOR ENVC"/>
    <property type="match status" value="1"/>
</dbReference>
<dbReference type="GO" id="GO:0004222">
    <property type="term" value="F:metalloendopeptidase activity"/>
    <property type="evidence" value="ECO:0007669"/>
    <property type="project" value="TreeGrafter"/>
</dbReference>